<dbReference type="AlphaFoldDB" id="A0A9K3Y7P3"/>
<evidence type="ECO:0000313" key="2">
    <source>
        <dbReference type="EMBL" id="BAD32131.1"/>
    </source>
</evidence>
<reference evidence="4" key="4">
    <citation type="journal article" date="2008" name="Nucleic Acids Res.">
        <title>The rice annotation project database (RAP-DB): 2008 update.</title>
        <authorList>
            <consortium name="The rice annotation project (RAP)"/>
        </authorList>
    </citation>
    <scope>GENOME REANNOTATION</scope>
    <source>
        <strain evidence="4">cv. Nipponbare</strain>
    </source>
</reference>
<dbReference type="Proteomes" id="UP000000763">
    <property type="component" value="Chromosome 7"/>
</dbReference>
<accession>A0A9K3Y7P3</accession>
<reference evidence="3" key="3">
    <citation type="journal article" date="2005" name="PLoS Biol.">
        <title>The genomes of Oryza sativa: a history of duplications.</title>
        <authorList>
            <person name="Yu J."/>
            <person name="Wang J."/>
            <person name="Lin W."/>
            <person name="Li S."/>
            <person name="Li H."/>
            <person name="Zhou J."/>
            <person name="Ni P."/>
            <person name="Dong W."/>
            <person name="Hu S."/>
            <person name="Zeng C."/>
            <person name="Zhang J."/>
            <person name="Zhang Y."/>
            <person name="Li R."/>
            <person name="Xu Z."/>
            <person name="Li S."/>
            <person name="Li X."/>
            <person name="Zheng H."/>
            <person name="Cong L."/>
            <person name="Lin L."/>
            <person name="Yin J."/>
            <person name="Geng J."/>
            <person name="Li G."/>
            <person name="Shi J."/>
            <person name="Liu J."/>
            <person name="Lv H."/>
            <person name="Li J."/>
            <person name="Wang J."/>
            <person name="Deng Y."/>
            <person name="Ran L."/>
            <person name="Shi X."/>
            <person name="Wang X."/>
            <person name="Wu Q."/>
            <person name="Li C."/>
            <person name="Ren X."/>
            <person name="Wang J."/>
            <person name="Wang X."/>
            <person name="Li D."/>
            <person name="Liu D."/>
            <person name="Zhang X."/>
            <person name="Ji Z."/>
            <person name="Zhao W."/>
            <person name="Sun Y."/>
            <person name="Zhang Z."/>
            <person name="Bao J."/>
            <person name="Han Y."/>
            <person name="Dong L."/>
            <person name="Ji J."/>
            <person name="Chen P."/>
            <person name="Wu S."/>
            <person name="Liu J."/>
            <person name="Xiao Y."/>
            <person name="Bu D."/>
            <person name="Tan J."/>
            <person name="Yang L."/>
            <person name="Ye C."/>
            <person name="Zhang J."/>
            <person name="Xu J."/>
            <person name="Zhou Y."/>
            <person name="Yu Y."/>
            <person name="Zhang B."/>
            <person name="Zhuang S."/>
            <person name="Wei H."/>
            <person name="Liu B."/>
            <person name="Lei M."/>
            <person name="Yu H."/>
            <person name="Li Y."/>
            <person name="Xu H."/>
            <person name="Wei S."/>
            <person name="He X."/>
            <person name="Fang L."/>
            <person name="Zhang Z."/>
            <person name="Zhang Y."/>
            <person name="Huang X."/>
            <person name="Su Z."/>
            <person name="Tong W."/>
            <person name="Li J."/>
            <person name="Tong Z."/>
            <person name="Li S."/>
            <person name="Ye J."/>
            <person name="Wang L."/>
            <person name="Fang L."/>
            <person name="Lei T."/>
            <person name="Chen C."/>
            <person name="Chen H."/>
            <person name="Xu Z."/>
            <person name="Li H."/>
            <person name="Huang H."/>
            <person name="Zhang F."/>
            <person name="Xu H."/>
            <person name="Li N."/>
            <person name="Zhao C."/>
            <person name="Li S."/>
            <person name="Dong L."/>
            <person name="Huang Y."/>
            <person name="Li L."/>
            <person name="Xi Y."/>
            <person name="Qi Q."/>
            <person name="Li W."/>
            <person name="Zhang B."/>
            <person name="Hu W."/>
            <person name="Zhang Y."/>
            <person name="Tian X."/>
            <person name="Jiao Y."/>
            <person name="Liang X."/>
            <person name="Jin J."/>
            <person name="Gao L."/>
            <person name="Zheng W."/>
            <person name="Hao B."/>
            <person name="Liu S."/>
            <person name="Wang W."/>
            <person name="Yuan L."/>
            <person name="Cao M."/>
            <person name="McDermott J."/>
            <person name="Samudrala R."/>
            <person name="Wang J."/>
            <person name="Wong G.K."/>
            <person name="Yang H."/>
        </authorList>
    </citation>
    <scope>NUCLEOTIDE SEQUENCE [LARGE SCALE GENOMIC DNA]</scope>
</reference>
<reference evidence="4" key="2">
    <citation type="journal article" date="2005" name="Nature">
        <title>The map-based sequence of the rice genome.</title>
        <authorList>
            <consortium name="International rice genome sequencing project (IRGSP)"/>
            <person name="Matsumoto T."/>
            <person name="Wu J."/>
            <person name="Kanamori H."/>
            <person name="Katayose Y."/>
            <person name="Fujisawa M."/>
            <person name="Namiki N."/>
            <person name="Mizuno H."/>
            <person name="Yamamoto K."/>
            <person name="Antonio B.A."/>
            <person name="Baba T."/>
            <person name="Sakata K."/>
            <person name="Nagamura Y."/>
            <person name="Aoki H."/>
            <person name="Arikawa K."/>
            <person name="Arita K."/>
            <person name="Bito T."/>
            <person name="Chiden Y."/>
            <person name="Fujitsuka N."/>
            <person name="Fukunaka R."/>
            <person name="Hamada M."/>
            <person name="Harada C."/>
            <person name="Hayashi A."/>
            <person name="Hijishita S."/>
            <person name="Honda M."/>
            <person name="Hosokawa S."/>
            <person name="Ichikawa Y."/>
            <person name="Idonuma A."/>
            <person name="Iijima M."/>
            <person name="Ikeda M."/>
            <person name="Ikeno M."/>
            <person name="Ito K."/>
            <person name="Ito S."/>
            <person name="Ito T."/>
            <person name="Ito Y."/>
            <person name="Ito Y."/>
            <person name="Iwabuchi A."/>
            <person name="Kamiya K."/>
            <person name="Karasawa W."/>
            <person name="Kurita K."/>
            <person name="Katagiri S."/>
            <person name="Kikuta A."/>
            <person name="Kobayashi H."/>
            <person name="Kobayashi N."/>
            <person name="Machita K."/>
            <person name="Maehara T."/>
            <person name="Masukawa M."/>
            <person name="Mizubayashi T."/>
            <person name="Mukai Y."/>
            <person name="Nagasaki H."/>
            <person name="Nagata Y."/>
            <person name="Naito S."/>
            <person name="Nakashima M."/>
            <person name="Nakama Y."/>
            <person name="Nakamichi Y."/>
            <person name="Nakamura M."/>
            <person name="Meguro A."/>
            <person name="Negishi M."/>
            <person name="Ohta I."/>
            <person name="Ohta T."/>
            <person name="Okamoto M."/>
            <person name="Ono N."/>
            <person name="Saji S."/>
            <person name="Sakaguchi M."/>
            <person name="Sakai K."/>
            <person name="Shibata M."/>
            <person name="Shimokawa T."/>
            <person name="Song J."/>
            <person name="Takazaki Y."/>
            <person name="Terasawa K."/>
            <person name="Tsugane M."/>
            <person name="Tsuji K."/>
            <person name="Ueda S."/>
            <person name="Waki K."/>
            <person name="Yamagata H."/>
            <person name="Yamamoto M."/>
            <person name="Yamamoto S."/>
            <person name="Yamane H."/>
            <person name="Yoshiki S."/>
            <person name="Yoshihara R."/>
            <person name="Yukawa K."/>
            <person name="Zhong H."/>
            <person name="Yano M."/>
            <person name="Yuan Q."/>
            <person name="Ouyang S."/>
            <person name="Liu J."/>
            <person name="Jones K.M."/>
            <person name="Gansberger K."/>
            <person name="Moffat K."/>
            <person name="Hill J."/>
            <person name="Bera J."/>
            <person name="Fadrosh D."/>
            <person name="Jin S."/>
            <person name="Johri S."/>
            <person name="Kim M."/>
            <person name="Overton L."/>
            <person name="Reardon M."/>
            <person name="Tsitrin T."/>
            <person name="Vuong H."/>
            <person name="Weaver B."/>
            <person name="Ciecko A."/>
            <person name="Tallon L."/>
            <person name="Jackson J."/>
            <person name="Pai G."/>
            <person name="Aken S.V."/>
            <person name="Utterback T."/>
            <person name="Reidmuller S."/>
            <person name="Feldblyum T."/>
            <person name="Hsiao J."/>
            <person name="Zismann V."/>
            <person name="Iobst S."/>
            <person name="de Vazeille A.R."/>
            <person name="Buell C.R."/>
            <person name="Ying K."/>
            <person name="Li Y."/>
            <person name="Lu T."/>
            <person name="Huang Y."/>
            <person name="Zhao Q."/>
            <person name="Feng Q."/>
            <person name="Zhang L."/>
            <person name="Zhu J."/>
            <person name="Weng Q."/>
            <person name="Mu J."/>
            <person name="Lu Y."/>
            <person name="Fan D."/>
            <person name="Liu Y."/>
            <person name="Guan J."/>
            <person name="Zhang Y."/>
            <person name="Yu S."/>
            <person name="Liu X."/>
            <person name="Zhang Y."/>
            <person name="Hong G."/>
            <person name="Han B."/>
            <person name="Choisne N."/>
            <person name="Demange N."/>
            <person name="Orjeda G."/>
            <person name="Samain S."/>
            <person name="Cattolico L."/>
            <person name="Pelletier E."/>
            <person name="Couloux A."/>
            <person name="Segurens B."/>
            <person name="Wincker P."/>
            <person name="D'Hont A."/>
            <person name="Scarpelli C."/>
            <person name="Weissenbach J."/>
            <person name="Salanoubat M."/>
            <person name="Quetier F."/>
            <person name="Yu Y."/>
            <person name="Kim H.R."/>
            <person name="Rambo T."/>
            <person name="Currie J."/>
            <person name="Collura K."/>
            <person name="Luo M."/>
            <person name="Yang T."/>
            <person name="Ammiraju J.S.S."/>
            <person name="Engler F."/>
            <person name="Soderlund C."/>
            <person name="Wing R.A."/>
            <person name="Palmer L.E."/>
            <person name="de la Bastide M."/>
            <person name="Spiegel L."/>
            <person name="Nascimento L."/>
            <person name="Zutavern T."/>
            <person name="O'Shaughnessy A."/>
            <person name="Dike S."/>
            <person name="Dedhia N."/>
            <person name="Preston R."/>
            <person name="Balija V."/>
            <person name="McCombie W.R."/>
            <person name="Chow T."/>
            <person name="Chen H."/>
            <person name="Chung M."/>
            <person name="Chen C."/>
            <person name="Shaw J."/>
            <person name="Wu H."/>
            <person name="Hsiao K."/>
            <person name="Chao Y."/>
            <person name="Chu M."/>
            <person name="Cheng C."/>
            <person name="Hour A."/>
            <person name="Lee P."/>
            <person name="Lin S."/>
            <person name="Lin Y."/>
            <person name="Liou J."/>
            <person name="Liu S."/>
            <person name="Hsing Y."/>
            <person name="Raghuvanshi S."/>
            <person name="Mohanty A."/>
            <person name="Bharti A.K."/>
            <person name="Gaur A."/>
            <person name="Gupta V."/>
            <person name="Kumar D."/>
            <person name="Ravi V."/>
            <person name="Vij S."/>
            <person name="Kapur A."/>
            <person name="Khurana P."/>
            <person name="Khurana P."/>
            <person name="Khurana J.P."/>
            <person name="Tyagi A.K."/>
            <person name="Gaikwad K."/>
            <person name="Singh A."/>
            <person name="Dalal V."/>
            <person name="Srivastava S."/>
            <person name="Dixit A."/>
            <person name="Pal A.K."/>
            <person name="Ghazi I.A."/>
            <person name="Yadav M."/>
            <person name="Pandit A."/>
            <person name="Bhargava A."/>
            <person name="Sureshbabu K."/>
            <person name="Batra K."/>
            <person name="Sharma T.R."/>
            <person name="Mohapatra T."/>
            <person name="Singh N.K."/>
            <person name="Messing J."/>
            <person name="Nelson A.B."/>
            <person name="Fuks G."/>
            <person name="Kavchok S."/>
            <person name="Keizer G."/>
            <person name="Linton E."/>
            <person name="Llaca V."/>
            <person name="Song R."/>
            <person name="Tanyolac B."/>
            <person name="Young S."/>
            <person name="Ho-Il K."/>
            <person name="Hahn J.H."/>
            <person name="Sangsakoo G."/>
            <person name="Vanavichit A."/>
            <person name="de Mattos Luiz.A.T."/>
            <person name="Zimmer P.D."/>
            <person name="Malone G."/>
            <person name="Dellagostin O."/>
            <person name="de Oliveira A.C."/>
            <person name="Bevan M."/>
            <person name="Bancroft I."/>
            <person name="Minx P."/>
            <person name="Cordum H."/>
            <person name="Wilson R."/>
            <person name="Cheng Z."/>
            <person name="Jin W."/>
            <person name="Jiang J."/>
            <person name="Leong S.A."/>
            <person name="Iwama H."/>
            <person name="Gojobori T."/>
            <person name="Itoh T."/>
            <person name="Niimura Y."/>
            <person name="Fujii Y."/>
            <person name="Habara T."/>
            <person name="Sakai H."/>
            <person name="Sato Y."/>
            <person name="Wilson G."/>
            <person name="Kumar K."/>
            <person name="McCouch S."/>
            <person name="Juretic N."/>
            <person name="Hoen D."/>
            <person name="Wright S."/>
            <person name="Bruskiewich R."/>
            <person name="Bureau T."/>
            <person name="Miyao A."/>
            <person name="Hirochika H."/>
            <person name="Nishikawa T."/>
            <person name="Kadowaki K."/>
            <person name="Sugiura M."/>
            <person name="Burr B."/>
            <person name="Sasaki T."/>
        </authorList>
    </citation>
    <scope>NUCLEOTIDE SEQUENCE [LARGE SCALE GENOMIC DNA]</scope>
    <source>
        <strain evidence="4">cv. Nipponbare</strain>
    </source>
</reference>
<reference evidence="2" key="1">
    <citation type="submission" date="2004-03" db="EMBL/GenBank/DDBJ databases">
        <title>Oryza sativa nipponbare(GA3) genomic DNA, chromosome 7, BAC clone:OSJNBa0039D04.</title>
        <authorList>
            <person name="Sasaki T."/>
            <person name="Matsumoto T."/>
            <person name="Katayose Y."/>
        </authorList>
    </citation>
    <scope>NUCLEOTIDE SEQUENCE</scope>
</reference>
<evidence type="ECO:0000256" key="1">
    <source>
        <dbReference type="SAM" id="MobiDB-lite"/>
    </source>
</evidence>
<feature type="region of interest" description="Disordered" evidence="1">
    <location>
        <begin position="1"/>
        <end position="28"/>
    </location>
</feature>
<name>A0A9K3Y7P3_ORYSJ</name>
<dbReference type="EMBL" id="AP006753">
    <property type="protein sequence ID" value="BAD32131.1"/>
    <property type="molecule type" value="Genomic_DNA"/>
</dbReference>
<proteinExistence type="predicted"/>
<gene>
    <name evidence="3" type="ORF">OsJ_24559</name>
    <name evidence="2" type="ORF">OSJNBa0039D04.26</name>
</gene>
<feature type="region of interest" description="Disordered" evidence="1">
    <location>
        <begin position="147"/>
        <end position="184"/>
    </location>
</feature>
<dbReference type="EMBL" id="CM000144">
    <property type="protein sequence ID" value="EAZ40116.1"/>
    <property type="molecule type" value="Genomic_DNA"/>
</dbReference>
<evidence type="ECO:0000313" key="3">
    <source>
        <dbReference type="EMBL" id="EAZ40116.1"/>
    </source>
</evidence>
<evidence type="ECO:0000313" key="4">
    <source>
        <dbReference type="Proteomes" id="UP000000763"/>
    </source>
</evidence>
<dbReference type="Proteomes" id="UP000007752">
    <property type="component" value="Chromosome 7"/>
</dbReference>
<reference evidence="3" key="5">
    <citation type="submission" date="2008-12" db="EMBL/GenBank/DDBJ databases">
        <title>Improved gene annotation of the rice (Oryza sativa) genomes.</title>
        <authorList>
            <person name="Wang J."/>
            <person name="Li R."/>
            <person name="Fan W."/>
            <person name="Huang Q."/>
            <person name="Zhang J."/>
            <person name="Zhou Y."/>
            <person name="Hu Y."/>
            <person name="Zi S."/>
            <person name="Li J."/>
            <person name="Ni P."/>
            <person name="Zheng H."/>
            <person name="Zhang Y."/>
            <person name="Zhao M."/>
            <person name="Hao Q."/>
            <person name="McDermott J."/>
            <person name="Samudrala R."/>
            <person name="Kristiansen K."/>
            <person name="Wong G.K.-S."/>
        </authorList>
    </citation>
    <scope>NUCLEOTIDE SEQUENCE</scope>
</reference>
<protein>
    <submittedName>
        <fullName evidence="3">Uncharacterized protein</fullName>
    </submittedName>
</protein>
<accession>A3BKM7</accession>
<organism evidence="3">
    <name type="scientific">Oryza sativa subsp. japonica</name>
    <name type="common">Rice</name>
    <dbReference type="NCBI Taxonomy" id="39947"/>
    <lineage>
        <taxon>Eukaryota</taxon>
        <taxon>Viridiplantae</taxon>
        <taxon>Streptophyta</taxon>
        <taxon>Embryophyta</taxon>
        <taxon>Tracheophyta</taxon>
        <taxon>Spermatophyta</taxon>
        <taxon>Magnoliopsida</taxon>
        <taxon>Liliopsida</taxon>
        <taxon>Poales</taxon>
        <taxon>Poaceae</taxon>
        <taxon>BOP clade</taxon>
        <taxon>Oryzoideae</taxon>
        <taxon>Oryzeae</taxon>
        <taxon>Oryzinae</taxon>
        <taxon>Oryza</taxon>
        <taxon>Oryza sativa</taxon>
    </lineage>
</organism>
<sequence>MKMQFPSVPAKQRRRPRNLQQVKDKATASALETAAFHGTALPRSPAQEAAATLQAAAAAGGGVRQAEQRPPREEANIGLGRADNGDDANADAPEGVIRRAWQGRRTMFVAIEWRRRGEWLRAGMTRRAASPRNWRRRWRRRRGDGLGRIGGCGGEGKRLGEAAAASRRERRRWRKRGLEEDEDGWDLPDWGLEFQVTSKPAMMDPTVTKQ</sequence>